<dbReference type="Proteomes" id="UP001056693">
    <property type="component" value="Unassembled WGS sequence"/>
</dbReference>
<evidence type="ECO:0000313" key="2">
    <source>
        <dbReference type="EMBL" id="MCL3787386.1"/>
    </source>
</evidence>
<name>A0ABT0NGT2_9FIRM</name>
<feature type="chain" id="PRO_5045798478" evidence="1">
    <location>
        <begin position="23"/>
        <end position="240"/>
    </location>
</feature>
<dbReference type="SUPFAM" id="SSF52058">
    <property type="entry name" value="L domain-like"/>
    <property type="match status" value="1"/>
</dbReference>
<feature type="signal peptide" evidence="1">
    <location>
        <begin position="1"/>
        <end position="22"/>
    </location>
</feature>
<dbReference type="PANTHER" id="PTHR45661:SF3">
    <property type="entry name" value="IG-LIKE DOMAIN-CONTAINING PROTEIN"/>
    <property type="match status" value="1"/>
</dbReference>
<evidence type="ECO:0000256" key="1">
    <source>
        <dbReference type="SAM" id="SignalP"/>
    </source>
</evidence>
<proteinExistence type="predicted"/>
<dbReference type="EMBL" id="SNUZ01000007">
    <property type="protein sequence ID" value="MCL3787386.1"/>
    <property type="molecule type" value="Genomic_DNA"/>
</dbReference>
<dbReference type="Pfam" id="PF13306">
    <property type="entry name" value="LRR_5"/>
    <property type="match status" value="1"/>
</dbReference>
<dbReference type="InterPro" id="IPR032675">
    <property type="entry name" value="LRR_dom_sf"/>
</dbReference>
<sequence length="240" mass="26131">MKKILCALIAGAMCATMVFSLAGCGCSNKNEPGYTIEATKPDLTDNGFGYYIVNSNELMVTEYTGNEKNIVIPDTYNNYKVTSIGPNAFSEKDIESITIPDTVTEIEGHAFQSCTNLKSVTLSKNLKTLGNNVFFLCTSLEEVTVPGSVTDLGLFTFQGSGVKKVTIESGSLEEIREYVFYQCPAITEIDIPANVTKMSEYSVCDNANTVTINAPKGSYAENYVKTNGKTNKLEFKAVEE</sequence>
<accession>A0ABT0NGT2</accession>
<dbReference type="RefSeq" id="WP_249376391.1">
    <property type="nucleotide sequence ID" value="NZ_SNUZ01000007.1"/>
</dbReference>
<protein>
    <submittedName>
        <fullName evidence="2">Leucine-rich repeat domain-containing protein</fullName>
    </submittedName>
</protein>
<dbReference type="InterPro" id="IPR053139">
    <property type="entry name" value="Surface_bspA-like"/>
</dbReference>
<reference evidence="2 3" key="1">
    <citation type="submission" date="2019-03" db="EMBL/GenBank/DDBJ databases">
        <authorList>
            <person name="Molinero N."/>
            <person name="Sanchez B."/>
            <person name="Walker A."/>
            <person name="Duncan S."/>
            <person name="Delgado S."/>
            <person name="Margolles A."/>
        </authorList>
    </citation>
    <scope>NUCLEOTIDE SEQUENCE [LARGE SCALE GENOMIC DNA]</scope>
    <source>
        <strain evidence="2 3">IPLA60002</strain>
    </source>
</reference>
<keyword evidence="3" id="KW-1185">Reference proteome</keyword>
<dbReference type="PANTHER" id="PTHR45661">
    <property type="entry name" value="SURFACE ANTIGEN"/>
    <property type="match status" value="1"/>
</dbReference>
<dbReference type="InterPro" id="IPR026906">
    <property type="entry name" value="LRR_5"/>
</dbReference>
<dbReference type="PROSITE" id="PS51257">
    <property type="entry name" value="PROKAR_LIPOPROTEIN"/>
    <property type="match status" value="1"/>
</dbReference>
<comment type="caution">
    <text evidence="2">The sequence shown here is derived from an EMBL/GenBank/DDBJ whole genome shotgun (WGS) entry which is preliminary data.</text>
</comment>
<keyword evidence="1" id="KW-0732">Signal</keyword>
<organism evidence="2 3">
    <name type="scientific">Ruminococcus bromii</name>
    <dbReference type="NCBI Taxonomy" id="40518"/>
    <lineage>
        <taxon>Bacteria</taxon>
        <taxon>Bacillati</taxon>
        <taxon>Bacillota</taxon>
        <taxon>Clostridia</taxon>
        <taxon>Eubacteriales</taxon>
        <taxon>Oscillospiraceae</taxon>
        <taxon>Ruminococcus</taxon>
    </lineage>
</organism>
<gene>
    <name evidence="2" type="ORF">E2N93_05050</name>
</gene>
<dbReference type="Gene3D" id="3.80.10.10">
    <property type="entry name" value="Ribonuclease Inhibitor"/>
    <property type="match status" value="2"/>
</dbReference>
<evidence type="ECO:0000313" key="3">
    <source>
        <dbReference type="Proteomes" id="UP001056693"/>
    </source>
</evidence>